<gene>
    <name evidence="1" type="ORF">Q604_UNBc4C00276G0002</name>
</gene>
<proteinExistence type="predicted"/>
<evidence type="ECO:0000313" key="1">
    <source>
        <dbReference type="EMBL" id="ETJ15508.1"/>
    </source>
</evidence>
<sequence>YEPFFDNEEIRLSEKIDKWLDAC</sequence>
<dbReference type="AlphaFoldDB" id="W1WBG9"/>
<reference evidence="1" key="1">
    <citation type="submission" date="2013-12" db="EMBL/GenBank/DDBJ databases">
        <title>A Varibaculum cambriense genome reconstructed from a premature infant gut community with otherwise low bacterial novelty that shifts toward anaerobic metabolism during the third week of life.</title>
        <authorList>
            <person name="Brown C.T."/>
            <person name="Sharon I."/>
            <person name="Thomas B.C."/>
            <person name="Castelle C.J."/>
            <person name="Morowitz M.J."/>
            <person name="Banfield J.F."/>
        </authorList>
    </citation>
    <scope>NUCLEOTIDE SEQUENCE</scope>
</reference>
<name>W1WBG9_9ZZZZ</name>
<organism evidence="1">
    <name type="scientific">human gut metagenome</name>
    <dbReference type="NCBI Taxonomy" id="408170"/>
    <lineage>
        <taxon>unclassified sequences</taxon>
        <taxon>metagenomes</taxon>
        <taxon>organismal metagenomes</taxon>
    </lineage>
</organism>
<dbReference type="EMBL" id="AZMM01019057">
    <property type="protein sequence ID" value="ETJ15508.1"/>
    <property type="molecule type" value="Genomic_DNA"/>
</dbReference>
<accession>W1WBG9</accession>
<feature type="non-terminal residue" evidence="1">
    <location>
        <position position="1"/>
    </location>
</feature>
<protein>
    <submittedName>
        <fullName evidence="1">Uncharacterized protein</fullName>
    </submittedName>
</protein>
<comment type="caution">
    <text evidence="1">The sequence shown here is derived from an EMBL/GenBank/DDBJ whole genome shotgun (WGS) entry which is preliminary data.</text>
</comment>